<comment type="caution">
    <text evidence="1">The sequence shown here is derived from an EMBL/GenBank/DDBJ whole genome shotgun (WGS) entry which is preliminary data.</text>
</comment>
<accession>A0AAD4WMG3</accession>
<reference evidence="1 2" key="1">
    <citation type="journal article" date="2022" name="G3 (Bethesda)">
        <title>Whole-genome sequence and methylome profiling of the almond [Prunus dulcis (Mill.) D.A. Webb] cultivar 'Nonpareil'.</title>
        <authorList>
            <person name="D'Amico-Willman K.M."/>
            <person name="Ouma W.Z."/>
            <person name="Meulia T."/>
            <person name="Sideli G.M."/>
            <person name="Gradziel T.M."/>
            <person name="Fresnedo-Ramirez J."/>
        </authorList>
    </citation>
    <scope>NUCLEOTIDE SEQUENCE [LARGE SCALE GENOMIC DNA]</scope>
    <source>
        <strain evidence="1">Clone GOH B32 T37-40</strain>
    </source>
</reference>
<dbReference type="AlphaFoldDB" id="A0AAD4WMG3"/>
<dbReference type="Proteomes" id="UP001054821">
    <property type="component" value="Chromosome 2"/>
</dbReference>
<keyword evidence="2" id="KW-1185">Reference proteome</keyword>
<proteinExistence type="predicted"/>
<organism evidence="1 2">
    <name type="scientific">Prunus dulcis</name>
    <name type="common">Almond</name>
    <name type="synonym">Amygdalus dulcis</name>
    <dbReference type="NCBI Taxonomy" id="3755"/>
    <lineage>
        <taxon>Eukaryota</taxon>
        <taxon>Viridiplantae</taxon>
        <taxon>Streptophyta</taxon>
        <taxon>Embryophyta</taxon>
        <taxon>Tracheophyta</taxon>
        <taxon>Spermatophyta</taxon>
        <taxon>Magnoliopsida</taxon>
        <taxon>eudicotyledons</taxon>
        <taxon>Gunneridae</taxon>
        <taxon>Pentapetalae</taxon>
        <taxon>rosids</taxon>
        <taxon>fabids</taxon>
        <taxon>Rosales</taxon>
        <taxon>Rosaceae</taxon>
        <taxon>Amygdaloideae</taxon>
        <taxon>Amygdaleae</taxon>
        <taxon>Prunus</taxon>
    </lineage>
</organism>
<evidence type="ECO:0000313" key="2">
    <source>
        <dbReference type="Proteomes" id="UP001054821"/>
    </source>
</evidence>
<evidence type="ECO:0000313" key="1">
    <source>
        <dbReference type="EMBL" id="KAI5344896.1"/>
    </source>
</evidence>
<dbReference type="EMBL" id="JAJFAZ020000002">
    <property type="protein sequence ID" value="KAI5344896.1"/>
    <property type="molecule type" value="Genomic_DNA"/>
</dbReference>
<name>A0AAD4WMG3_PRUDU</name>
<protein>
    <submittedName>
        <fullName evidence="1">Uncharacterized protein</fullName>
    </submittedName>
</protein>
<sequence>MVWLNSGIRSLTGNLILRLSLSQVSIGVAGMGLKGQVLISSFPMCVLVIRKRKKQGETSFSSFFSSRVSATFPDARSGSLRIGQIYTKPLKDEVPVQLLLHDSISRNPFSPFFLLQTSFYLNFHSTTPILAPFSPLGSYERALQDKCGLGEWWSLLGSSLKVEDYFGAVKVKNLPWAEPTENSE</sequence>
<gene>
    <name evidence="1" type="ORF">L3X38_012773</name>
</gene>